<dbReference type="PANTHER" id="PTHR30203">
    <property type="entry name" value="OUTER MEMBRANE CATION EFFLUX PROTEIN"/>
    <property type="match status" value="1"/>
</dbReference>
<dbReference type="InterPro" id="IPR003423">
    <property type="entry name" value="OMP_efflux"/>
</dbReference>
<sequence>MLGPPYTLLTHDISTGVRMMEKRVPGLALVAAFMTLAACASYRSAPLDRAPNLASRVSDLVGANNRRITLADLDRMVLGNNPDLRAARAKLGVATAQVIEADLLPNPQIALSYPFYMAGPNGSDAFSVGVAQDLKSILLRPTRREIADNAASAINASLLWQEWQTLGKARLLFVDIVSGERAEKALQRSRKFLQERFDLTKAAIKQGNATLAALSPDLVAVGDVEKSYDDLERLQLNRRHQLNALLGLAPDAPLLLAGASETPRIDAQRIRADMASLPDRRPDLIALQYGYRSEDAKLRQAILSQFPNLAIGLVGGRDSSSIYSFGPEASVELPVFNRNEGAIALEQATREQLNREFNARLTAAEGEIGALLSEQSLLALQLAAIEPRLKEARLIAEKTEAAFKQGSFDERAYVDIEVAQLTREQEKIGLQQALLDGQVALATLIGAGMPRISIGPEPPPADVLGLFQATSR</sequence>
<dbReference type="EMBL" id="CABFMQ020000087">
    <property type="protein sequence ID" value="VTZ50911.1"/>
    <property type="molecule type" value="Genomic_DNA"/>
</dbReference>
<reference evidence="2 3" key="1">
    <citation type="submission" date="2019-05" db="EMBL/GenBank/DDBJ databases">
        <authorList>
            <person name="Farhan Ul Haque M."/>
        </authorList>
    </citation>
    <scope>NUCLEOTIDE SEQUENCE [LARGE SCALE GENOMIC DNA]</scope>
    <source>
        <strain evidence="2">2</strain>
    </source>
</reference>
<name>A0A8B6M8V9_METTU</name>
<comment type="caution">
    <text evidence="2">The sequence shown here is derived from an EMBL/GenBank/DDBJ whole genome shotgun (WGS) entry which is preliminary data.</text>
</comment>
<dbReference type="PANTHER" id="PTHR30203:SF24">
    <property type="entry name" value="BLR4935 PROTEIN"/>
    <property type="match status" value="1"/>
</dbReference>
<organism evidence="2 3">
    <name type="scientific">Methylocella tundrae</name>
    <dbReference type="NCBI Taxonomy" id="227605"/>
    <lineage>
        <taxon>Bacteria</taxon>
        <taxon>Pseudomonadati</taxon>
        <taxon>Pseudomonadota</taxon>
        <taxon>Alphaproteobacteria</taxon>
        <taxon>Hyphomicrobiales</taxon>
        <taxon>Beijerinckiaceae</taxon>
        <taxon>Methylocella</taxon>
    </lineage>
</organism>
<protein>
    <submittedName>
        <fullName evidence="2">Transporter</fullName>
    </submittedName>
</protein>
<dbReference type="GO" id="GO:0015562">
    <property type="term" value="F:efflux transmembrane transporter activity"/>
    <property type="evidence" value="ECO:0007669"/>
    <property type="project" value="InterPro"/>
</dbReference>
<dbReference type="SUPFAM" id="SSF56954">
    <property type="entry name" value="Outer membrane efflux proteins (OEP)"/>
    <property type="match status" value="1"/>
</dbReference>
<evidence type="ECO:0000256" key="1">
    <source>
        <dbReference type="ARBA" id="ARBA00007613"/>
    </source>
</evidence>
<evidence type="ECO:0000313" key="2">
    <source>
        <dbReference type="EMBL" id="VTZ50911.1"/>
    </source>
</evidence>
<dbReference type="InterPro" id="IPR010131">
    <property type="entry name" value="MdtP/NodT-like"/>
</dbReference>
<dbReference type="Gene3D" id="1.20.1600.10">
    <property type="entry name" value="Outer membrane efflux proteins (OEP)"/>
    <property type="match status" value="1"/>
</dbReference>
<keyword evidence="3" id="KW-1185">Reference proteome</keyword>
<accession>A0A8B6M8V9</accession>
<evidence type="ECO:0000313" key="3">
    <source>
        <dbReference type="Proteomes" id="UP000485880"/>
    </source>
</evidence>
<gene>
    <name evidence="2" type="ORF">MPC4_30095</name>
</gene>
<proteinExistence type="inferred from homology"/>
<dbReference type="AlphaFoldDB" id="A0A8B6M8V9"/>
<dbReference type="Pfam" id="PF02321">
    <property type="entry name" value="OEP"/>
    <property type="match status" value="1"/>
</dbReference>
<comment type="similarity">
    <text evidence="1">Belongs to the outer membrane factor (OMF) (TC 1.B.17) family.</text>
</comment>
<dbReference type="Proteomes" id="UP000485880">
    <property type="component" value="Unassembled WGS sequence"/>
</dbReference>